<dbReference type="EMBL" id="CP127526">
    <property type="protein sequence ID" value="XRI72772.1"/>
    <property type="molecule type" value="Genomic_DNA"/>
</dbReference>
<organism evidence="1 2">
    <name type="scientific">Acidithiobacillus montserratensis</name>
    <dbReference type="NCBI Taxonomy" id="2729135"/>
    <lineage>
        <taxon>Bacteria</taxon>
        <taxon>Pseudomonadati</taxon>
        <taxon>Pseudomonadota</taxon>
        <taxon>Acidithiobacillia</taxon>
        <taxon>Acidithiobacillales</taxon>
        <taxon>Acidithiobacillaceae</taxon>
        <taxon>Acidithiobacillus</taxon>
    </lineage>
</organism>
<dbReference type="Proteomes" id="UP001195965">
    <property type="component" value="Chromosome"/>
</dbReference>
<reference evidence="1 2" key="1">
    <citation type="journal article" date="2021" name="ISME J.">
        <title>Genomic evolution of the class Acidithiobacillia: deep-branching Proteobacteria living in extreme acidic conditions.</title>
        <authorList>
            <person name="Moya-Beltran A."/>
            <person name="Beard S."/>
            <person name="Rojas-Villalobos C."/>
            <person name="Issotta F."/>
            <person name="Gallardo Y."/>
            <person name="Ulloa R."/>
            <person name="Giaveno A."/>
            <person name="Degli Esposti M."/>
            <person name="Johnson D.B."/>
            <person name="Quatrini R."/>
        </authorList>
    </citation>
    <scope>NUCLEOTIDE SEQUENCE [LARGE SCALE GENOMIC DNA]</scope>
    <source>
        <strain evidence="1 2">GG1-14</strain>
    </source>
</reference>
<keyword evidence="2" id="KW-1185">Reference proteome</keyword>
<evidence type="ECO:0000313" key="2">
    <source>
        <dbReference type="Proteomes" id="UP001195965"/>
    </source>
</evidence>
<evidence type="ECO:0000313" key="1">
    <source>
        <dbReference type="EMBL" id="XRI72772.1"/>
    </source>
</evidence>
<proteinExistence type="predicted"/>
<sequence>MLEAWAQSFVDRDGKFVQEFQTTFESSFWELYINAAMAEWGFELDRTKASPDFIVSSPVPFCLEATIASPRAGGKSPINWTAGDLPSDFGLFNSEASLRIANSLSAKLNRYLEYYSGQAHVAGRPFVIGVAPFDRPLSHFAAARPILAALYGLYYDEAMTSRDAEKVMSYNVDAVAKTPEIDVPLSLFCDDSYEEVSAVVYSSLVTWGKLRALADNPDAPTIYTTLHPREGTLEPEIRKARKADYSEHLLDGLYVFHNPCAKHPLPHGLLAHPRLAECWIAPDGELIMEAPDDFLLVRMLNSFHAKPTD</sequence>
<accession>A0ACD5HDS9</accession>
<gene>
    <name evidence="1" type="ORF">HHS34_009990</name>
</gene>
<name>A0ACD5HDS9_9PROT</name>
<protein>
    <submittedName>
        <fullName evidence="1">Uncharacterized protein</fullName>
    </submittedName>
</protein>